<reference evidence="2 3" key="1">
    <citation type="submission" date="2021-01" db="EMBL/GenBank/DDBJ databases">
        <title>Genomic Encyclopedia of Type Strains, Phase IV (KMG-IV): sequencing the most valuable type-strain genomes for metagenomic binning, comparative biology and taxonomic classification.</title>
        <authorList>
            <person name="Goeker M."/>
        </authorList>
    </citation>
    <scope>NUCLEOTIDE SEQUENCE [LARGE SCALE GENOMIC DNA]</scope>
    <source>
        <strain evidence="2 3">DSM 28236</strain>
    </source>
</reference>
<proteinExistence type="predicted"/>
<dbReference type="RefSeq" id="WP_205002496.1">
    <property type="nucleotide sequence ID" value="NZ_JAFBER010000003.1"/>
</dbReference>
<dbReference type="PANTHER" id="PTHR34474">
    <property type="entry name" value="SIGNAL TRANSDUCTION PROTEIN TRAP"/>
    <property type="match status" value="1"/>
</dbReference>
<accession>A0ABS2PWT6</accession>
<dbReference type="InterPro" id="IPR007138">
    <property type="entry name" value="ABM_dom"/>
</dbReference>
<keyword evidence="2" id="KW-0560">Oxidoreductase</keyword>
<name>A0ABS2PWT6_9BACL</name>
<evidence type="ECO:0000313" key="2">
    <source>
        <dbReference type="EMBL" id="MBM7644533.1"/>
    </source>
</evidence>
<dbReference type="Pfam" id="PF03992">
    <property type="entry name" value="ABM"/>
    <property type="match status" value="1"/>
</dbReference>
<dbReference type="PANTHER" id="PTHR34474:SF2">
    <property type="entry name" value="SIGNAL TRANSDUCTION PROTEIN TRAP"/>
    <property type="match status" value="1"/>
</dbReference>
<comment type="caution">
    <text evidence="2">The sequence shown here is derived from an EMBL/GenBank/DDBJ whole genome shotgun (WGS) entry which is preliminary data.</text>
</comment>
<evidence type="ECO:0000259" key="1">
    <source>
        <dbReference type="Pfam" id="PF03992"/>
    </source>
</evidence>
<keyword evidence="3" id="KW-1185">Reference proteome</keyword>
<sequence>MFVSVNTIPVPHQDMVSRMEENFKKSVSDLHKIDGFIRFELWKQEGQVKAVSYWETKEAFDNYINSEDFQKHHHESSGNKNQAQVEYYEAKEF</sequence>
<dbReference type="Proteomes" id="UP000808914">
    <property type="component" value="Unassembled WGS sequence"/>
</dbReference>
<keyword evidence="2" id="KW-0503">Monooxygenase</keyword>
<feature type="domain" description="ABM" evidence="1">
    <location>
        <begin position="1"/>
        <end position="74"/>
    </location>
</feature>
<evidence type="ECO:0000313" key="3">
    <source>
        <dbReference type="Proteomes" id="UP000808914"/>
    </source>
</evidence>
<dbReference type="GO" id="GO:0004497">
    <property type="term" value="F:monooxygenase activity"/>
    <property type="evidence" value="ECO:0007669"/>
    <property type="project" value="UniProtKB-KW"/>
</dbReference>
<protein>
    <submittedName>
        <fullName evidence="2">Heme-degrading monooxygenase HmoA</fullName>
    </submittedName>
</protein>
<dbReference type="EMBL" id="JAFBER010000003">
    <property type="protein sequence ID" value="MBM7644533.1"/>
    <property type="molecule type" value="Genomic_DNA"/>
</dbReference>
<dbReference type="InterPro" id="IPR011008">
    <property type="entry name" value="Dimeric_a/b-barrel"/>
</dbReference>
<dbReference type="SUPFAM" id="SSF54909">
    <property type="entry name" value="Dimeric alpha+beta barrel"/>
    <property type="match status" value="1"/>
</dbReference>
<dbReference type="InterPro" id="IPR050404">
    <property type="entry name" value="Heme-degrading_MO"/>
</dbReference>
<dbReference type="Gene3D" id="3.30.70.100">
    <property type="match status" value="1"/>
</dbReference>
<organism evidence="2 3">
    <name type="scientific">Scopulibacillus daqui</name>
    <dbReference type="NCBI Taxonomy" id="1469162"/>
    <lineage>
        <taxon>Bacteria</taxon>
        <taxon>Bacillati</taxon>
        <taxon>Bacillota</taxon>
        <taxon>Bacilli</taxon>
        <taxon>Bacillales</taxon>
        <taxon>Sporolactobacillaceae</taxon>
        <taxon>Scopulibacillus</taxon>
    </lineage>
</organism>
<gene>
    <name evidence="2" type="ORF">JOD45_000726</name>
</gene>